<evidence type="ECO:0000256" key="1">
    <source>
        <dbReference type="ARBA" id="ARBA00004651"/>
    </source>
</evidence>
<keyword evidence="2 7" id="KW-0813">Transport</keyword>
<evidence type="ECO:0000313" key="9">
    <source>
        <dbReference type="EMBL" id="KFI89127.1"/>
    </source>
</evidence>
<dbReference type="GO" id="GO:0055085">
    <property type="term" value="P:transmembrane transport"/>
    <property type="evidence" value="ECO:0007669"/>
    <property type="project" value="InterPro"/>
</dbReference>
<dbReference type="AlphaFoldDB" id="A0A087D0S7"/>
<dbReference type="PANTHER" id="PTHR32243">
    <property type="entry name" value="MALTOSE TRANSPORT SYSTEM PERMEASE-RELATED"/>
    <property type="match status" value="1"/>
</dbReference>
<dbReference type="InterPro" id="IPR000515">
    <property type="entry name" value="MetI-like"/>
</dbReference>
<dbReference type="SUPFAM" id="SSF161098">
    <property type="entry name" value="MetI-like"/>
    <property type="match status" value="1"/>
</dbReference>
<feature type="transmembrane region" description="Helical" evidence="7">
    <location>
        <begin position="138"/>
        <end position="157"/>
    </location>
</feature>
<name>A0A087D0S7_9BIFI</name>
<accession>A0A087D0S7</accession>
<dbReference type="RefSeq" id="WP_033509606.1">
    <property type="nucleotide sequence ID" value="NZ_JDTM01000007.1"/>
</dbReference>
<evidence type="ECO:0000256" key="3">
    <source>
        <dbReference type="ARBA" id="ARBA00022475"/>
    </source>
</evidence>
<gene>
    <name evidence="9" type="ORF">BSAE_0591</name>
</gene>
<evidence type="ECO:0000256" key="5">
    <source>
        <dbReference type="ARBA" id="ARBA00022989"/>
    </source>
</evidence>
<keyword evidence="3" id="KW-1003">Cell membrane</keyword>
<dbReference type="CDD" id="cd06261">
    <property type="entry name" value="TM_PBP2"/>
    <property type="match status" value="1"/>
</dbReference>
<feature type="transmembrane region" description="Helical" evidence="7">
    <location>
        <begin position="240"/>
        <end position="261"/>
    </location>
</feature>
<dbReference type="EMBL" id="JGZM01000001">
    <property type="protein sequence ID" value="KFI89127.1"/>
    <property type="molecule type" value="Genomic_DNA"/>
</dbReference>
<feature type="transmembrane region" description="Helical" evidence="7">
    <location>
        <begin position="12"/>
        <end position="30"/>
    </location>
</feature>
<evidence type="ECO:0000259" key="8">
    <source>
        <dbReference type="PROSITE" id="PS50928"/>
    </source>
</evidence>
<reference evidence="9 10" key="1">
    <citation type="submission" date="2014-03" db="EMBL/GenBank/DDBJ databases">
        <title>Genomics of Bifidobacteria.</title>
        <authorList>
            <person name="Ventura M."/>
            <person name="Milani C."/>
            <person name="Lugli G.A."/>
        </authorList>
    </citation>
    <scope>NUCLEOTIDE SEQUENCE [LARGE SCALE GENOMIC DNA]</scope>
    <source>
        <strain evidence="9 10">LMG 14934</strain>
    </source>
</reference>
<dbReference type="PROSITE" id="PS50928">
    <property type="entry name" value="ABC_TM1"/>
    <property type="match status" value="1"/>
</dbReference>
<keyword evidence="6 7" id="KW-0472">Membrane</keyword>
<dbReference type="PANTHER" id="PTHR32243:SF18">
    <property type="entry name" value="INNER MEMBRANE ABC TRANSPORTER PERMEASE PROTEIN YCJP"/>
    <property type="match status" value="1"/>
</dbReference>
<evidence type="ECO:0000256" key="7">
    <source>
        <dbReference type="RuleBase" id="RU363032"/>
    </source>
</evidence>
<dbReference type="Pfam" id="PF00528">
    <property type="entry name" value="BPD_transp_1"/>
    <property type="match status" value="1"/>
</dbReference>
<evidence type="ECO:0000313" key="10">
    <source>
        <dbReference type="Proteomes" id="UP000029040"/>
    </source>
</evidence>
<sequence>MRPTPLRRWSRRLAALAFVVIWMFPVYWMLVTALKPRGRILESTPTFLPTHPSLDHFRQAVSGQAFGTYLRNSLMVTAITVVLSVALAFLACAALTLYRFRGRRIIMMAVMAIQMIPGTALLIPQFVVFNRLGMLDTYAGLILAYMASILPFSIWNLRGFFMAMPREVFESARVEGAGEWQIMRHITLPLAAPGIISTSVFAFIHSWNDYVIAYTFMKNQAHYTLPVWLASFSTPQGVDVGAQMAASILFALPVIVFFLVVQRRIAGGDLAGAIK</sequence>
<feature type="domain" description="ABC transmembrane type-1" evidence="8">
    <location>
        <begin position="70"/>
        <end position="261"/>
    </location>
</feature>
<feature type="transmembrane region" description="Helical" evidence="7">
    <location>
        <begin position="105"/>
        <end position="126"/>
    </location>
</feature>
<dbReference type="InterPro" id="IPR035906">
    <property type="entry name" value="MetI-like_sf"/>
</dbReference>
<keyword evidence="4 7" id="KW-0812">Transmembrane</keyword>
<organism evidence="9 10">
    <name type="scientific">Bifidobacterium pullorum subsp. saeculare DSM 6531 = LMG 14934</name>
    <dbReference type="NCBI Taxonomy" id="1437611"/>
    <lineage>
        <taxon>Bacteria</taxon>
        <taxon>Bacillati</taxon>
        <taxon>Actinomycetota</taxon>
        <taxon>Actinomycetes</taxon>
        <taxon>Bifidobacteriales</taxon>
        <taxon>Bifidobacteriaceae</taxon>
        <taxon>Bifidobacterium</taxon>
    </lineage>
</organism>
<protein>
    <submittedName>
        <fullName evidence="9">ABC transporter, permease protein</fullName>
    </submittedName>
</protein>
<evidence type="ECO:0000256" key="2">
    <source>
        <dbReference type="ARBA" id="ARBA00022448"/>
    </source>
</evidence>
<dbReference type="GO" id="GO:0005886">
    <property type="term" value="C:plasma membrane"/>
    <property type="evidence" value="ECO:0007669"/>
    <property type="project" value="UniProtKB-SubCell"/>
</dbReference>
<keyword evidence="5 7" id="KW-1133">Transmembrane helix</keyword>
<comment type="subcellular location">
    <subcellularLocation>
        <location evidence="1 7">Cell membrane</location>
        <topology evidence="1 7">Multi-pass membrane protein</topology>
    </subcellularLocation>
</comment>
<dbReference type="Gene3D" id="1.10.3720.10">
    <property type="entry name" value="MetI-like"/>
    <property type="match status" value="1"/>
</dbReference>
<feature type="transmembrane region" description="Helical" evidence="7">
    <location>
        <begin position="74"/>
        <end position="98"/>
    </location>
</feature>
<feature type="transmembrane region" description="Helical" evidence="7">
    <location>
        <begin position="186"/>
        <end position="207"/>
    </location>
</feature>
<comment type="caution">
    <text evidence="9">The sequence shown here is derived from an EMBL/GenBank/DDBJ whole genome shotgun (WGS) entry which is preliminary data.</text>
</comment>
<evidence type="ECO:0000256" key="4">
    <source>
        <dbReference type="ARBA" id="ARBA00022692"/>
    </source>
</evidence>
<dbReference type="Proteomes" id="UP000029040">
    <property type="component" value="Unassembled WGS sequence"/>
</dbReference>
<comment type="similarity">
    <text evidence="7">Belongs to the binding-protein-dependent transport system permease family.</text>
</comment>
<proteinExistence type="inferred from homology"/>
<evidence type="ECO:0000256" key="6">
    <source>
        <dbReference type="ARBA" id="ARBA00023136"/>
    </source>
</evidence>
<dbReference type="InterPro" id="IPR050901">
    <property type="entry name" value="BP-dep_ABC_trans_perm"/>
</dbReference>